<gene>
    <name evidence="2" type="ORF">ABAZ39_27675</name>
</gene>
<dbReference type="Proteomes" id="UP000027186">
    <property type="component" value="Plasmid AbAZ39_p3"/>
</dbReference>
<evidence type="ECO:0000313" key="3">
    <source>
        <dbReference type="Proteomes" id="UP000027186"/>
    </source>
</evidence>
<sequence>MDSMADQSIKFSYEYGKYKYFEFSGNNNKVDVEFSWDSPKTDPSGKPIPKKVVDLFNKNVRDAIQELMKTEEKTVAEIKKQIQAWDQKIAKHEIDGRNLFLFLNTINNTMEQRAADRFGGIVGGIATVMKLIEKKAFAGLDAAVRKMLEDMKWKVYAKTVGKIALALTATALAITATVLTGGAALPLVVAGAKITLDVVKEGKAAYDSFNDGADEVVALQSAVAKHRSGAQEAMKVVERAESRRYLMAESVNKLERQLRAAEAKYEDVERILSQKKIDGIAVTEDASILALVKKVKQYKDLIDRLTPLLNGARTDLKRLDAMIDGARRAFDPSTYDAIPNADWKTILKKYADEYGSTVKTLGDLGSSIATVVQKLA</sequence>
<evidence type="ECO:0000313" key="2">
    <source>
        <dbReference type="EMBL" id="AIB15649.1"/>
    </source>
</evidence>
<dbReference type="AlphaFoldDB" id="A0A060DXR6"/>
<dbReference type="KEGG" id="abq:ABAZ39_27675"/>
<keyword evidence="2" id="KW-0614">Plasmid</keyword>
<geneLocation type="plasmid" evidence="2 3">
    <name>AbAZ39_p3</name>
</geneLocation>
<reference evidence="2 3" key="1">
    <citation type="journal article" date="2014" name="Genome Announc.">
        <title>Complete Genome Sequence of the Model Rhizosphere Strain Azospirillum brasilense Az39, Successfully Applied in Agriculture.</title>
        <authorList>
            <person name="Rivera D."/>
            <person name="Revale S."/>
            <person name="Molina R."/>
            <person name="Gualpa J."/>
            <person name="Puente M."/>
            <person name="Maroniche G."/>
            <person name="Paris G."/>
            <person name="Baker D."/>
            <person name="Clavijo B."/>
            <person name="McLay K."/>
            <person name="Spaepen S."/>
            <person name="Perticari A."/>
            <person name="Vazquez M."/>
            <person name="Wisniewski-Dye F."/>
            <person name="Watkins C."/>
            <person name="Martinez-Abarca F."/>
            <person name="Vanderleyden J."/>
            <person name="Cassan F."/>
        </authorList>
    </citation>
    <scope>NUCLEOTIDE SEQUENCE [LARGE SCALE GENOMIC DNA]</scope>
    <source>
        <strain evidence="2 3">Az39</strain>
        <plasmid evidence="2">AbAZ39_p3</plasmid>
    </source>
</reference>
<protein>
    <submittedName>
        <fullName evidence="2">Uncharacterized protein</fullName>
    </submittedName>
</protein>
<organism evidence="2 3">
    <name type="scientific">Azospirillum argentinense</name>
    <dbReference type="NCBI Taxonomy" id="2970906"/>
    <lineage>
        <taxon>Bacteria</taxon>
        <taxon>Pseudomonadati</taxon>
        <taxon>Pseudomonadota</taxon>
        <taxon>Alphaproteobacteria</taxon>
        <taxon>Rhodospirillales</taxon>
        <taxon>Azospirillaceae</taxon>
        <taxon>Azospirillum</taxon>
    </lineage>
</organism>
<feature type="coiled-coil region" evidence="1">
    <location>
        <begin position="53"/>
        <end position="95"/>
    </location>
</feature>
<keyword evidence="1" id="KW-0175">Coiled coil</keyword>
<feature type="coiled-coil region" evidence="1">
    <location>
        <begin position="251"/>
        <end position="278"/>
    </location>
</feature>
<evidence type="ECO:0000256" key="1">
    <source>
        <dbReference type="SAM" id="Coils"/>
    </source>
</evidence>
<proteinExistence type="predicted"/>
<accession>A0A060DXR6</accession>
<dbReference type="EMBL" id="CP007796">
    <property type="protein sequence ID" value="AIB15649.1"/>
    <property type="molecule type" value="Genomic_DNA"/>
</dbReference>
<name>A0A060DXR6_9PROT</name>